<gene>
    <name evidence="3" type="primary">AVEN_90165_1</name>
    <name evidence="3" type="ORF">CEXT_215841</name>
</gene>
<feature type="compositionally biased region" description="Polar residues" evidence="2">
    <location>
        <begin position="1"/>
        <end position="10"/>
    </location>
</feature>
<evidence type="ECO:0000256" key="1">
    <source>
        <dbReference type="SAM" id="Coils"/>
    </source>
</evidence>
<feature type="coiled-coil region" evidence="1">
    <location>
        <begin position="394"/>
        <end position="519"/>
    </location>
</feature>
<accession>A0AAV4QJF7</accession>
<name>A0AAV4QJF7_CAEEX</name>
<dbReference type="Proteomes" id="UP001054945">
    <property type="component" value="Unassembled WGS sequence"/>
</dbReference>
<keyword evidence="1" id="KW-0175">Coiled coil</keyword>
<feature type="region of interest" description="Disordered" evidence="2">
    <location>
        <begin position="1"/>
        <end position="40"/>
    </location>
</feature>
<organism evidence="3 4">
    <name type="scientific">Caerostris extrusa</name>
    <name type="common">Bark spider</name>
    <name type="synonym">Caerostris bankana</name>
    <dbReference type="NCBI Taxonomy" id="172846"/>
    <lineage>
        <taxon>Eukaryota</taxon>
        <taxon>Metazoa</taxon>
        <taxon>Ecdysozoa</taxon>
        <taxon>Arthropoda</taxon>
        <taxon>Chelicerata</taxon>
        <taxon>Arachnida</taxon>
        <taxon>Araneae</taxon>
        <taxon>Araneomorphae</taxon>
        <taxon>Entelegynae</taxon>
        <taxon>Araneoidea</taxon>
        <taxon>Araneidae</taxon>
        <taxon>Caerostris</taxon>
    </lineage>
</organism>
<keyword evidence="4" id="KW-1185">Reference proteome</keyword>
<feature type="coiled-coil region" evidence="1">
    <location>
        <begin position="94"/>
        <end position="156"/>
    </location>
</feature>
<feature type="coiled-coil region" evidence="1">
    <location>
        <begin position="190"/>
        <end position="239"/>
    </location>
</feature>
<proteinExistence type="predicted"/>
<reference evidence="3 4" key="1">
    <citation type="submission" date="2021-06" db="EMBL/GenBank/DDBJ databases">
        <title>Caerostris extrusa draft genome.</title>
        <authorList>
            <person name="Kono N."/>
            <person name="Arakawa K."/>
        </authorList>
    </citation>
    <scope>NUCLEOTIDE SEQUENCE [LARGE SCALE GENOMIC DNA]</scope>
</reference>
<protein>
    <submittedName>
        <fullName evidence="3">Uncharacterized protein</fullName>
    </submittedName>
</protein>
<dbReference type="AlphaFoldDB" id="A0AAV4QJF7"/>
<comment type="caution">
    <text evidence="3">The sequence shown here is derived from an EMBL/GenBank/DDBJ whole genome shotgun (WGS) entry which is preliminary data.</text>
</comment>
<sequence length="519" mass="60652">MHLPCTNPTTIAAGDKRSPCRNATSPGRIRSCTGSNTRASARRKVADLEKDLANTSEDSEETRRLLLVKNHEIQLQLNKINDLNMEKNSLDSVLETFKIKVESLNNDLKNCSKNLRDRNREIDLLKKNLSARQFHLSVLRTQKEKLAETVRRKTNEIDYTLWHKIDTFSKAMQVFDVDTSVVLNPLLIDLTKANVIVKDLERKIEILRQNISDQTIAARKELEQTKTNLEKEKQEIFTRKDTDMKRETKVLQVEIKHLTDELNLQAEFRIKQLENHNIIGNSKIFFSFVSYREDESKNYGKERPFCVDLRKDAEFWKAQCGSLKKKVKYLESEINQNLPKKRRNHTETESKFHQARRADSILSQYGISNKKEFFKTRIKLKEVLDLHQAFTDSTQQQIKRIENFEKDIQKLKQQVTDLNVRNNNVKCVMEQLEKKNNDLNSEAIAKENQFRATLKALKEKEHELEVSKNKALNLAAEKQTCNIKMAEKLNELTKMNDKIDRLMNELAKAQNAIRQKKMR</sequence>
<dbReference type="EMBL" id="BPLR01006124">
    <property type="protein sequence ID" value="GIY07563.1"/>
    <property type="molecule type" value="Genomic_DNA"/>
</dbReference>
<evidence type="ECO:0000313" key="3">
    <source>
        <dbReference type="EMBL" id="GIY07563.1"/>
    </source>
</evidence>
<evidence type="ECO:0000313" key="4">
    <source>
        <dbReference type="Proteomes" id="UP001054945"/>
    </source>
</evidence>
<evidence type="ECO:0000256" key="2">
    <source>
        <dbReference type="SAM" id="MobiDB-lite"/>
    </source>
</evidence>